<sequence length="117" mass="13491">MDGLRYCEMLQYLTLLRWHTRRHVNQLSWLLSKLNTRFLSGIVVRCFGGLPVRDELETADVVLSQPSFENLQSIDFVLNSWDNIGGENLRCKLHEGLPTLTARRLVVLEFETNTASL</sequence>
<dbReference type="AlphaFoldDB" id="A0AAW0GSG2"/>
<proteinExistence type="predicted"/>
<name>A0AAW0GSG2_9APHY</name>
<keyword evidence="2" id="KW-1185">Reference proteome</keyword>
<gene>
    <name evidence="1" type="ORF">QCA50_004094</name>
</gene>
<evidence type="ECO:0000313" key="2">
    <source>
        <dbReference type="Proteomes" id="UP001385951"/>
    </source>
</evidence>
<reference evidence="1 2" key="1">
    <citation type="submission" date="2022-09" db="EMBL/GenBank/DDBJ databases">
        <authorList>
            <person name="Palmer J.M."/>
        </authorList>
    </citation>
    <scope>NUCLEOTIDE SEQUENCE [LARGE SCALE GENOMIC DNA]</scope>
    <source>
        <strain evidence="1 2">DSM 7382</strain>
    </source>
</reference>
<dbReference type="EMBL" id="JASBNA010000004">
    <property type="protein sequence ID" value="KAK7692469.1"/>
    <property type="molecule type" value="Genomic_DNA"/>
</dbReference>
<protein>
    <submittedName>
        <fullName evidence="1">Uncharacterized protein</fullName>
    </submittedName>
</protein>
<comment type="caution">
    <text evidence="1">The sequence shown here is derived from an EMBL/GenBank/DDBJ whole genome shotgun (WGS) entry which is preliminary data.</text>
</comment>
<accession>A0AAW0GSG2</accession>
<dbReference type="Proteomes" id="UP001385951">
    <property type="component" value="Unassembled WGS sequence"/>
</dbReference>
<evidence type="ECO:0000313" key="1">
    <source>
        <dbReference type="EMBL" id="KAK7692469.1"/>
    </source>
</evidence>
<organism evidence="1 2">
    <name type="scientific">Cerrena zonata</name>
    <dbReference type="NCBI Taxonomy" id="2478898"/>
    <lineage>
        <taxon>Eukaryota</taxon>
        <taxon>Fungi</taxon>
        <taxon>Dikarya</taxon>
        <taxon>Basidiomycota</taxon>
        <taxon>Agaricomycotina</taxon>
        <taxon>Agaricomycetes</taxon>
        <taxon>Polyporales</taxon>
        <taxon>Cerrenaceae</taxon>
        <taxon>Cerrena</taxon>
    </lineage>
</organism>